<gene>
    <name evidence="3" type="ORF">EKO23_12095</name>
</gene>
<accession>A0A4Q4ZCQ9</accession>
<keyword evidence="4" id="KW-1185">Reference proteome</keyword>
<dbReference type="PROSITE" id="PS51257">
    <property type="entry name" value="PROKAR_LIPOPROTEIN"/>
    <property type="match status" value="1"/>
</dbReference>
<evidence type="ECO:0000256" key="2">
    <source>
        <dbReference type="SAM" id="SignalP"/>
    </source>
</evidence>
<evidence type="ECO:0008006" key="5">
    <source>
        <dbReference type="Google" id="ProtNLM"/>
    </source>
</evidence>
<comment type="caution">
    <text evidence="3">The sequence shown here is derived from an EMBL/GenBank/DDBJ whole genome shotgun (WGS) entry which is preliminary data.</text>
</comment>
<feature type="signal peptide" evidence="2">
    <location>
        <begin position="1"/>
        <end position="24"/>
    </location>
</feature>
<organism evidence="3 4">
    <name type="scientific">Nocardioides guangzhouensis</name>
    <dbReference type="NCBI Taxonomy" id="2497878"/>
    <lineage>
        <taxon>Bacteria</taxon>
        <taxon>Bacillati</taxon>
        <taxon>Actinomycetota</taxon>
        <taxon>Actinomycetes</taxon>
        <taxon>Propionibacteriales</taxon>
        <taxon>Nocardioidaceae</taxon>
        <taxon>Nocardioides</taxon>
    </lineage>
</organism>
<feature type="chain" id="PRO_5039269104" description="Lipoprotein" evidence="2">
    <location>
        <begin position="25"/>
        <end position="173"/>
    </location>
</feature>
<dbReference type="AlphaFoldDB" id="A0A4Q4ZCQ9"/>
<dbReference type="Proteomes" id="UP000295198">
    <property type="component" value="Unassembled WGS sequence"/>
</dbReference>
<name>A0A4Q4ZCQ9_9ACTN</name>
<keyword evidence="2" id="KW-0732">Signal</keyword>
<sequence>MMRTLGSQIGPSLTALLLSILLLAGCGDDSGGTAAGDRTASDGQTSRRSDPAPVGSVPFTEVGLPHATAAGGTVDPTAVPLDSDAAVQDFTAAFDGGELAGDVQDQVAATDVPEGEALVGAVVAIGCDVPPGVAVHRTGDGLEVTALAVKSATVECFAPVTTVALVLVDDDAL</sequence>
<evidence type="ECO:0000313" key="4">
    <source>
        <dbReference type="Proteomes" id="UP000295198"/>
    </source>
</evidence>
<proteinExistence type="predicted"/>
<feature type="region of interest" description="Disordered" evidence="1">
    <location>
        <begin position="33"/>
        <end position="58"/>
    </location>
</feature>
<evidence type="ECO:0000313" key="3">
    <source>
        <dbReference type="EMBL" id="RYP85498.1"/>
    </source>
</evidence>
<reference evidence="3 4" key="1">
    <citation type="submission" date="2019-01" db="EMBL/GenBank/DDBJ databases">
        <title>Nocardioides guangzhouensis sp. nov., an actinobacterium isolated from soil.</title>
        <authorList>
            <person name="Fu Y."/>
            <person name="Cai Y."/>
            <person name="Lin Z."/>
            <person name="Chen P."/>
        </authorList>
    </citation>
    <scope>NUCLEOTIDE SEQUENCE [LARGE SCALE GENOMIC DNA]</scope>
    <source>
        <strain evidence="3 4">130</strain>
    </source>
</reference>
<protein>
    <recommendedName>
        <fullName evidence="5">Lipoprotein</fullName>
    </recommendedName>
</protein>
<dbReference type="EMBL" id="SDKM01000016">
    <property type="protein sequence ID" value="RYP85498.1"/>
    <property type="molecule type" value="Genomic_DNA"/>
</dbReference>
<dbReference type="OrthoDB" id="3789424at2"/>
<evidence type="ECO:0000256" key="1">
    <source>
        <dbReference type="SAM" id="MobiDB-lite"/>
    </source>
</evidence>